<dbReference type="SUPFAM" id="SSF54106">
    <property type="entry name" value="LysM domain"/>
    <property type="match status" value="1"/>
</dbReference>
<dbReference type="Pfam" id="PF01476">
    <property type="entry name" value="LysM"/>
    <property type="match status" value="1"/>
</dbReference>
<dbReference type="InterPro" id="IPR018392">
    <property type="entry name" value="LysM"/>
</dbReference>
<feature type="region of interest" description="Disordered" evidence="1">
    <location>
        <begin position="94"/>
        <end position="122"/>
    </location>
</feature>
<dbReference type="AlphaFoldDB" id="A0A0N1GZE6"/>
<name>A0A0N1GZE6_9EURO</name>
<dbReference type="GeneID" id="28734876"/>
<protein>
    <recommendedName>
        <fullName evidence="2">LysM domain-containing protein</fullName>
    </recommendedName>
</protein>
<dbReference type="CDD" id="cd00118">
    <property type="entry name" value="LysM"/>
    <property type="match status" value="1"/>
</dbReference>
<feature type="compositionally biased region" description="Low complexity" evidence="1">
    <location>
        <begin position="109"/>
        <end position="122"/>
    </location>
</feature>
<dbReference type="VEuPathDB" id="FungiDB:AB675_2982"/>
<dbReference type="OrthoDB" id="1193027at2759"/>
<evidence type="ECO:0000313" key="3">
    <source>
        <dbReference type="EMBL" id="KPI36413.1"/>
    </source>
</evidence>
<gene>
    <name evidence="3" type="ORF">AB675_2982</name>
</gene>
<dbReference type="SMART" id="SM00257">
    <property type="entry name" value="LysM"/>
    <property type="match status" value="1"/>
</dbReference>
<keyword evidence="4" id="KW-1185">Reference proteome</keyword>
<dbReference type="Gene3D" id="3.10.350.10">
    <property type="entry name" value="LysM domain"/>
    <property type="match status" value="1"/>
</dbReference>
<evidence type="ECO:0000259" key="2">
    <source>
        <dbReference type="PROSITE" id="PS51782"/>
    </source>
</evidence>
<evidence type="ECO:0000256" key="1">
    <source>
        <dbReference type="SAM" id="MobiDB-lite"/>
    </source>
</evidence>
<dbReference type="RefSeq" id="XP_017996376.1">
    <property type="nucleotide sequence ID" value="XM_018142996.1"/>
</dbReference>
<dbReference type="Proteomes" id="UP000038010">
    <property type="component" value="Unassembled WGS sequence"/>
</dbReference>
<organism evidence="3 4">
    <name type="scientific">Cyphellophora attinorum</name>
    <dbReference type="NCBI Taxonomy" id="1664694"/>
    <lineage>
        <taxon>Eukaryota</taxon>
        <taxon>Fungi</taxon>
        <taxon>Dikarya</taxon>
        <taxon>Ascomycota</taxon>
        <taxon>Pezizomycotina</taxon>
        <taxon>Eurotiomycetes</taxon>
        <taxon>Chaetothyriomycetidae</taxon>
        <taxon>Chaetothyriales</taxon>
        <taxon>Cyphellophoraceae</taxon>
        <taxon>Cyphellophora</taxon>
    </lineage>
</organism>
<dbReference type="InterPro" id="IPR036779">
    <property type="entry name" value="LysM_dom_sf"/>
</dbReference>
<evidence type="ECO:0000313" key="4">
    <source>
        <dbReference type="Proteomes" id="UP000038010"/>
    </source>
</evidence>
<proteinExistence type="predicted"/>
<accession>A0A0N1GZE6</accession>
<comment type="caution">
    <text evidence="3">The sequence shown here is derived from an EMBL/GenBank/DDBJ whole genome shotgun (WGS) entry which is preliminary data.</text>
</comment>
<reference evidence="3 4" key="1">
    <citation type="submission" date="2015-06" db="EMBL/GenBank/DDBJ databases">
        <title>Draft genome of the ant-associated black yeast Phialophora attae CBS 131958.</title>
        <authorList>
            <person name="Moreno L.F."/>
            <person name="Stielow B.J."/>
            <person name="de Hoog S."/>
            <person name="Vicente V.A."/>
            <person name="Weiss V.A."/>
            <person name="de Vries M."/>
            <person name="Cruz L.M."/>
            <person name="Souza E.M."/>
        </authorList>
    </citation>
    <scope>NUCLEOTIDE SEQUENCE [LARGE SCALE GENOMIC DNA]</scope>
    <source>
        <strain evidence="3 4">CBS 131958</strain>
    </source>
</reference>
<dbReference type="PROSITE" id="PS51782">
    <property type="entry name" value="LYSM"/>
    <property type="match status" value="1"/>
</dbReference>
<dbReference type="EMBL" id="LFJN01000031">
    <property type="protein sequence ID" value="KPI36413.1"/>
    <property type="molecule type" value="Genomic_DNA"/>
</dbReference>
<feature type="domain" description="LysM" evidence="2">
    <location>
        <begin position="134"/>
        <end position="178"/>
    </location>
</feature>
<sequence length="191" mass="19912">MGGGSDGGRDIPSQIPKGFVPAANCRAPTSPSGGLKYQLFKGVVAVAETNCNDPAYTWRSQGHMYALDVGVCQEKELPFGGFLGMQLQYIPNPYAPKSQSDTPADKKTASLQSTTTATPTVAPTTSPIPSLCLKTYTVKQGDSGWAIAQAHDITLTSVLILNPGVAWDKLQIGSVIKLPSVAKGSDLAGCA</sequence>